<name>A0A0E9NLN7_SAICN</name>
<proteinExistence type="predicted"/>
<reference evidence="1 2" key="1">
    <citation type="journal article" date="2011" name="J. Gen. Appl. Microbiol.">
        <title>Draft genome sequencing of the enigmatic yeast Saitoella complicata.</title>
        <authorList>
            <person name="Nishida H."/>
            <person name="Hamamoto M."/>
            <person name="Sugiyama J."/>
        </authorList>
    </citation>
    <scope>NUCLEOTIDE SEQUENCE [LARGE SCALE GENOMIC DNA]</scope>
    <source>
        <strain evidence="1 2">NRRL Y-17804</strain>
    </source>
</reference>
<dbReference type="Proteomes" id="UP000033140">
    <property type="component" value="Unassembled WGS sequence"/>
</dbReference>
<accession>A0A0E9NLN7</accession>
<evidence type="ECO:0008006" key="3">
    <source>
        <dbReference type="Google" id="ProtNLM"/>
    </source>
</evidence>
<comment type="caution">
    <text evidence="1">The sequence shown here is derived from an EMBL/GenBank/DDBJ whole genome shotgun (WGS) entry which is preliminary data.</text>
</comment>
<protein>
    <recommendedName>
        <fullName evidence="3">SnoaL-like domain-containing protein</fullName>
    </recommendedName>
</protein>
<gene>
    <name evidence="1" type="ORF">G7K_4880-t1</name>
</gene>
<keyword evidence="2" id="KW-1185">Reference proteome</keyword>
<evidence type="ECO:0000313" key="1">
    <source>
        <dbReference type="EMBL" id="GAO50759.1"/>
    </source>
</evidence>
<dbReference type="SUPFAM" id="SSF54427">
    <property type="entry name" value="NTF2-like"/>
    <property type="match status" value="1"/>
</dbReference>
<sequence>MGAASSNLVPGWEEHITQFRNEAAVTGSNQAIWPPPPDHQSQPHLQETPFLPTGSTNWADPQSPSVIPDSALAPEARLARNKHIFLTFIRLMNDPHYHGLYQEAVHSQHKELTLNFTGDGILHKAQLTRYFLHLFPNPNVQVKHCLAEQDEVMAWCVYTLQARGIAGTEMRYCCHSRVVDGLIRETNIIFDWEPLRRGMPA</sequence>
<evidence type="ECO:0000313" key="2">
    <source>
        <dbReference type="Proteomes" id="UP000033140"/>
    </source>
</evidence>
<dbReference type="Gene3D" id="3.10.450.50">
    <property type="match status" value="1"/>
</dbReference>
<reference evidence="1 2" key="3">
    <citation type="journal article" date="2015" name="Genome Announc.">
        <title>Draft Genome Sequence of the Archiascomycetous Yeast Saitoella complicata.</title>
        <authorList>
            <person name="Yamauchi K."/>
            <person name="Kondo S."/>
            <person name="Hamamoto M."/>
            <person name="Takahashi Y."/>
            <person name="Ogura Y."/>
            <person name="Hayashi T."/>
            <person name="Nishida H."/>
        </authorList>
    </citation>
    <scope>NUCLEOTIDE SEQUENCE [LARGE SCALE GENOMIC DNA]</scope>
    <source>
        <strain evidence="1 2">NRRL Y-17804</strain>
    </source>
</reference>
<organism evidence="1 2">
    <name type="scientific">Saitoella complicata (strain BCRC 22490 / CBS 7301 / JCM 7358 / NBRC 10748 / NRRL Y-17804)</name>
    <dbReference type="NCBI Taxonomy" id="698492"/>
    <lineage>
        <taxon>Eukaryota</taxon>
        <taxon>Fungi</taxon>
        <taxon>Dikarya</taxon>
        <taxon>Ascomycota</taxon>
        <taxon>Taphrinomycotina</taxon>
        <taxon>Taphrinomycotina incertae sedis</taxon>
        <taxon>Saitoella</taxon>
    </lineage>
</organism>
<dbReference type="InterPro" id="IPR032710">
    <property type="entry name" value="NTF2-like_dom_sf"/>
</dbReference>
<dbReference type="EMBL" id="BACD03000036">
    <property type="protein sequence ID" value="GAO50759.1"/>
    <property type="molecule type" value="Genomic_DNA"/>
</dbReference>
<dbReference type="AlphaFoldDB" id="A0A0E9NLN7"/>
<reference evidence="1 2" key="2">
    <citation type="journal article" date="2014" name="J. Gen. Appl. Microbiol.">
        <title>The early diverging ascomycetous budding yeast Saitoella complicata has three histone deacetylases belonging to the Clr6, Hos2, and Rpd3 lineages.</title>
        <authorList>
            <person name="Nishida H."/>
            <person name="Matsumoto T."/>
            <person name="Kondo S."/>
            <person name="Hamamoto M."/>
            <person name="Yoshikawa H."/>
        </authorList>
    </citation>
    <scope>NUCLEOTIDE SEQUENCE [LARGE SCALE GENOMIC DNA]</scope>
    <source>
        <strain evidence="1 2">NRRL Y-17804</strain>
    </source>
</reference>